<proteinExistence type="predicted"/>
<protein>
    <recommendedName>
        <fullName evidence="8">Transcriptional coactivator HFI1/ADA1</fullName>
    </recommendedName>
</protein>
<dbReference type="AlphaFoldDB" id="A0A0E9NJ93"/>
<sequence length="403" mass="43696">MVNQSPAPPSNRVSTPVNGANGATNSPAVSGVAGTPTANNKPARPKPRVDVESLVNQLQTSLGEGWQQYTKTVTDFITGKAIRPEFDQQICELLDKKQIKLHNEIMMANLANVIRDVPPMTGNHPTEWSKKRKEPPRNNGGKGDAKSKRLKEEIMSLPPRERHRIRAIGRDAQRRPTPLPSTLWESRQAKVPKVPQTRDKLGTDTTFAHDIQQGFQAPLAADALEIPDQNNLKDRVQGIALQHGLLGGVAKGVPQVLLAGLENHLKAVLESTITRVRKTQMDGAPLPEAAASGSSNSGSGSRPSTTAGEQELPAGSAITVDELTLSLDLYPETLIEGYPTFERIKSVTLGDAYASLTPPQSDGDEDPRKKIVRDAYELDAAVKRDPTLKERMELAGILDEILA</sequence>
<evidence type="ECO:0000313" key="6">
    <source>
        <dbReference type="EMBL" id="GAO49937.1"/>
    </source>
</evidence>
<evidence type="ECO:0000256" key="4">
    <source>
        <dbReference type="ARBA" id="ARBA00023242"/>
    </source>
</evidence>
<feature type="compositionally biased region" description="Basic and acidic residues" evidence="5">
    <location>
        <begin position="143"/>
        <end position="154"/>
    </location>
</feature>
<keyword evidence="4" id="KW-0539">Nucleus</keyword>
<dbReference type="InterPro" id="IPR024738">
    <property type="entry name" value="Hfi1/Tada1"/>
</dbReference>
<evidence type="ECO:0008006" key="8">
    <source>
        <dbReference type="Google" id="ProtNLM"/>
    </source>
</evidence>
<feature type="region of interest" description="Disordered" evidence="5">
    <location>
        <begin position="285"/>
        <end position="315"/>
    </location>
</feature>
<evidence type="ECO:0000256" key="2">
    <source>
        <dbReference type="ARBA" id="ARBA00023015"/>
    </source>
</evidence>
<dbReference type="GO" id="GO:0006357">
    <property type="term" value="P:regulation of transcription by RNA polymerase II"/>
    <property type="evidence" value="ECO:0007669"/>
    <property type="project" value="TreeGrafter"/>
</dbReference>
<dbReference type="GO" id="GO:0003713">
    <property type="term" value="F:transcription coactivator activity"/>
    <property type="evidence" value="ECO:0007669"/>
    <property type="project" value="TreeGrafter"/>
</dbReference>
<evidence type="ECO:0000256" key="1">
    <source>
        <dbReference type="ARBA" id="ARBA00004123"/>
    </source>
</evidence>
<dbReference type="CDD" id="cd22933">
    <property type="entry name" value="HFD_HFI1"/>
    <property type="match status" value="1"/>
</dbReference>
<reference evidence="6 7" key="1">
    <citation type="journal article" date="2011" name="J. Gen. Appl. Microbiol.">
        <title>Draft genome sequencing of the enigmatic yeast Saitoella complicata.</title>
        <authorList>
            <person name="Nishida H."/>
            <person name="Hamamoto M."/>
            <person name="Sugiyama J."/>
        </authorList>
    </citation>
    <scope>NUCLEOTIDE SEQUENCE [LARGE SCALE GENOMIC DNA]</scope>
    <source>
        <strain evidence="6 7">NRRL Y-17804</strain>
    </source>
</reference>
<dbReference type="STRING" id="698492.A0A0E9NJ93"/>
<feature type="region of interest" description="Disordered" evidence="5">
    <location>
        <begin position="117"/>
        <end position="155"/>
    </location>
</feature>
<dbReference type="Proteomes" id="UP000033140">
    <property type="component" value="Unassembled WGS sequence"/>
</dbReference>
<dbReference type="RefSeq" id="XP_019021283.1">
    <property type="nucleotide sequence ID" value="XM_019167062.1"/>
</dbReference>
<dbReference type="PANTHER" id="PTHR21277:SF5">
    <property type="entry name" value="TRANSCRIPTIONAL ADAPTER 1"/>
    <property type="match status" value="1"/>
</dbReference>
<gene>
    <name evidence="6" type="ORF">G7K_4073-t1</name>
</gene>
<evidence type="ECO:0000256" key="5">
    <source>
        <dbReference type="SAM" id="MobiDB-lite"/>
    </source>
</evidence>
<dbReference type="PANTHER" id="PTHR21277">
    <property type="entry name" value="TRANSCRIPTIONAL ADAPTER 1"/>
    <property type="match status" value="1"/>
</dbReference>
<dbReference type="EMBL" id="BACD03000027">
    <property type="protein sequence ID" value="GAO49937.1"/>
    <property type="molecule type" value="Genomic_DNA"/>
</dbReference>
<dbReference type="GO" id="GO:0005634">
    <property type="term" value="C:nucleus"/>
    <property type="evidence" value="ECO:0007669"/>
    <property type="project" value="UniProtKB-SubCell"/>
</dbReference>
<evidence type="ECO:0000313" key="7">
    <source>
        <dbReference type="Proteomes" id="UP000033140"/>
    </source>
</evidence>
<accession>A0A0E9NJ93</accession>
<dbReference type="Pfam" id="PF12767">
    <property type="entry name" value="SAGA-Tad1"/>
    <property type="match status" value="1"/>
</dbReference>
<organism evidence="6 7">
    <name type="scientific">Saitoella complicata (strain BCRC 22490 / CBS 7301 / JCM 7358 / NBRC 10748 / NRRL Y-17804)</name>
    <dbReference type="NCBI Taxonomy" id="698492"/>
    <lineage>
        <taxon>Eukaryota</taxon>
        <taxon>Fungi</taxon>
        <taxon>Dikarya</taxon>
        <taxon>Ascomycota</taxon>
        <taxon>Taphrinomycotina</taxon>
        <taxon>Taphrinomycotina incertae sedis</taxon>
        <taxon>Saitoella</taxon>
    </lineage>
</organism>
<keyword evidence="2" id="KW-0805">Transcription regulation</keyword>
<reference evidence="6 7" key="2">
    <citation type="journal article" date="2014" name="J. Gen. Appl. Microbiol.">
        <title>The early diverging ascomycetous budding yeast Saitoella complicata has three histone deacetylases belonging to the Clr6, Hos2, and Rpd3 lineages.</title>
        <authorList>
            <person name="Nishida H."/>
            <person name="Matsumoto T."/>
            <person name="Kondo S."/>
            <person name="Hamamoto M."/>
            <person name="Yoshikawa H."/>
        </authorList>
    </citation>
    <scope>NUCLEOTIDE SEQUENCE [LARGE SCALE GENOMIC DNA]</scope>
    <source>
        <strain evidence="6 7">NRRL Y-17804</strain>
    </source>
</reference>
<name>A0A0E9NJ93_SAICN</name>
<comment type="caution">
    <text evidence="6">The sequence shown here is derived from an EMBL/GenBank/DDBJ whole genome shotgun (WGS) entry which is preliminary data.</text>
</comment>
<feature type="compositionally biased region" description="Low complexity" evidence="5">
    <location>
        <begin position="289"/>
        <end position="301"/>
    </location>
</feature>
<dbReference type="OrthoDB" id="10264870at2759"/>
<feature type="region of interest" description="Disordered" evidence="5">
    <location>
        <begin position="1"/>
        <end position="49"/>
    </location>
</feature>
<feature type="compositionally biased region" description="Polar residues" evidence="5">
    <location>
        <begin position="1"/>
        <end position="28"/>
    </location>
</feature>
<keyword evidence="3" id="KW-0804">Transcription</keyword>
<keyword evidence="7" id="KW-1185">Reference proteome</keyword>
<reference evidence="6 7" key="3">
    <citation type="journal article" date="2015" name="Genome Announc.">
        <title>Draft Genome Sequence of the Archiascomycetous Yeast Saitoella complicata.</title>
        <authorList>
            <person name="Yamauchi K."/>
            <person name="Kondo S."/>
            <person name="Hamamoto M."/>
            <person name="Takahashi Y."/>
            <person name="Ogura Y."/>
            <person name="Hayashi T."/>
            <person name="Nishida H."/>
        </authorList>
    </citation>
    <scope>NUCLEOTIDE SEQUENCE [LARGE SCALE GENOMIC DNA]</scope>
    <source>
        <strain evidence="6 7">NRRL Y-17804</strain>
    </source>
</reference>
<dbReference type="OMA" id="MLVEEYP"/>
<comment type="subcellular location">
    <subcellularLocation>
        <location evidence="1">Nucleus</location>
    </subcellularLocation>
</comment>
<evidence type="ECO:0000256" key="3">
    <source>
        <dbReference type="ARBA" id="ARBA00023163"/>
    </source>
</evidence>
<dbReference type="GO" id="GO:0000124">
    <property type="term" value="C:SAGA complex"/>
    <property type="evidence" value="ECO:0007669"/>
    <property type="project" value="UniProtKB-ARBA"/>
</dbReference>